<dbReference type="CDD" id="cd06225">
    <property type="entry name" value="HAMP"/>
    <property type="match status" value="1"/>
</dbReference>
<dbReference type="GO" id="GO:0000155">
    <property type="term" value="F:phosphorelay sensor kinase activity"/>
    <property type="evidence" value="ECO:0007669"/>
    <property type="project" value="InterPro"/>
</dbReference>
<dbReference type="PROSITE" id="PS50885">
    <property type="entry name" value="HAMP"/>
    <property type="match status" value="1"/>
</dbReference>
<dbReference type="InterPro" id="IPR003661">
    <property type="entry name" value="HisK_dim/P_dom"/>
</dbReference>
<dbReference type="FunFam" id="3.30.565.10:FF:000013">
    <property type="entry name" value="Two-component sensor histidine kinase"/>
    <property type="match status" value="1"/>
</dbReference>
<dbReference type="InterPro" id="IPR003594">
    <property type="entry name" value="HATPase_dom"/>
</dbReference>
<keyword evidence="5" id="KW-0597">Phosphoprotein</keyword>
<dbReference type="GO" id="GO:0005524">
    <property type="term" value="F:ATP binding"/>
    <property type="evidence" value="ECO:0007669"/>
    <property type="project" value="UniProtKB-KW"/>
</dbReference>
<evidence type="ECO:0000256" key="10">
    <source>
        <dbReference type="ARBA" id="ARBA00022840"/>
    </source>
</evidence>
<dbReference type="Pfam" id="PF00672">
    <property type="entry name" value="HAMP"/>
    <property type="match status" value="1"/>
</dbReference>
<dbReference type="Gene3D" id="3.30.565.10">
    <property type="entry name" value="Histidine kinase-like ATPase, C-terminal domain"/>
    <property type="match status" value="1"/>
</dbReference>
<keyword evidence="6 19" id="KW-0808">Transferase</keyword>
<dbReference type="EC" id="2.7.13.3" evidence="3"/>
<evidence type="ECO:0000256" key="4">
    <source>
        <dbReference type="ARBA" id="ARBA00022475"/>
    </source>
</evidence>
<dbReference type="HOGENOM" id="CLU_000445_89_18_11"/>
<comment type="subcellular location">
    <subcellularLocation>
        <location evidence="2">Cell membrane</location>
        <topology evidence="2">Multi-pass membrane protein</topology>
    </subcellularLocation>
</comment>
<dbReference type="InterPro" id="IPR047669">
    <property type="entry name" value="MtrAB_MtrB"/>
</dbReference>
<dbReference type="SUPFAM" id="SSF55874">
    <property type="entry name" value="ATPase domain of HSP90 chaperone/DNA topoisomerase II/histidine kinase"/>
    <property type="match status" value="1"/>
</dbReference>
<dbReference type="Pfam" id="PF02518">
    <property type="entry name" value="HATPase_c"/>
    <property type="match status" value="1"/>
</dbReference>
<evidence type="ECO:0000256" key="11">
    <source>
        <dbReference type="ARBA" id="ARBA00022989"/>
    </source>
</evidence>
<dbReference type="STRING" id="529884.Rhola_00011150"/>
<dbReference type="PROSITE" id="PS50109">
    <property type="entry name" value="HIS_KIN"/>
    <property type="match status" value="1"/>
</dbReference>
<evidence type="ECO:0000256" key="5">
    <source>
        <dbReference type="ARBA" id="ARBA00022553"/>
    </source>
</evidence>
<dbReference type="SUPFAM" id="SSF47384">
    <property type="entry name" value="Homodimeric domain of signal transducing histidine kinase"/>
    <property type="match status" value="1"/>
</dbReference>
<dbReference type="FunFam" id="1.10.287.130:FF:000010">
    <property type="entry name" value="Two-component sensor histidine kinase"/>
    <property type="match status" value="1"/>
</dbReference>
<evidence type="ECO:0000256" key="14">
    <source>
        <dbReference type="ARBA" id="ARBA00035305"/>
    </source>
</evidence>
<evidence type="ECO:0000256" key="3">
    <source>
        <dbReference type="ARBA" id="ARBA00012438"/>
    </source>
</evidence>
<evidence type="ECO:0000259" key="17">
    <source>
        <dbReference type="PROSITE" id="PS50109"/>
    </source>
</evidence>
<dbReference type="CDD" id="cd00082">
    <property type="entry name" value="HisKA"/>
    <property type="match status" value="1"/>
</dbReference>
<feature type="domain" description="Histidine kinase" evidence="17">
    <location>
        <begin position="288"/>
        <end position="505"/>
    </location>
</feature>
<dbReference type="SMART" id="SM00388">
    <property type="entry name" value="HisKA"/>
    <property type="match status" value="1"/>
</dbReference>
<dbReference type="Gene3D" id="6.10.340.10">
    <property type="match status" value="1"/>
</dbReference>
<keyword evidence="11 16" id="KW-1133">Transmembrane helix</keyword>
<dbReference type="EMBL" id="CP007490">
    <property type="protein sequence ID" value="AIC47908.1"/>
    <property type="molecule type" value="Genomic_DNA"/>
</dbReference>
<dbReference type="OrthoDB" id="9786919at2"/>
<dbReference type="InterPro" id="IPR036097">
    <property type="entry name" value="HisK_dim/P_sf"/>
</dbReference>
<dbReference type="InterPro" id="IPR003660">
    <property type="entry name" value="HAMP_dom"/>
</dbReference>
<keyword evidence="7 16" id="KW-0812">Transmembrane</keyword>
<keyword evidence="13 16" id="KW-0472">Membrane</keyword>
<reference evidence="19 20" key="1">
    <citation type="journal article" date="2014" name="Int. J. Syst. Evol. Microbiol.">
        <title>Rhodoluna lacicola gen. nov., sp. nov., a planktonic freshwater bacterium with stream-lined genome.</title>
        <authorList>
            <person name="Hahn M."/>
            <person name="Schmidt J."/>
            <person name="Taipale S.J."/>
            <person name="Doolittle W.F."/>
            <person name="Koll U."/>
        </authorList>
    </citation>
    <scope>NUCLEOTIDE SEQUENCE [LARGE SCALE GENOMIC DNA]</scope>
    <source>
        <strain evidence="19 20">MWH-Ta8</strain>
    </source>
</reference>
<name>A0A060JMU5_9MICO</name>
<dbReference type="Pfam" id="PF00512">
    <property type="entry name" value="HisKA"/>
    <property type="match status" value="1"/>
</dbReference>
<dbReference type="eggNOG" id="COG5002">
    <property type="taxonomic scope" value="Bacteria"/>
</dbReference>
<organism evidence="19 20">
    <name type="scientific">Rhodoluna lacicola</name>
    <dbReference type="NCBI Taxonomy" id="529884"/>
    <lineage>
        <taxon>Bacteria</taxon>
        <taxon>Bacillati</taxon>
        <taxon>Actinomycetota</taxon>
        <taxon>Actinomycetes</taxon>
        <taxon>Micrococcales</taxon>
        <taxon>Microbacteriaceae</taxon>
        <taxon>Luna cluster</taxon>
        <taxon>Luna-1 subcluster</taxon>
        <taxon>Rhodoluna</taxon>
    </lineage>
</organism>
<evidence type="ECO:0000256" key="13">
    <source>
        <dbReference type="ARBA" id="ARBA00023136"/>
    </source>
</evidence>
<feature type="domain" description="HAMP" evidence="18">
    <location>
        <begin position="221"/>
        <end position="273"/>
    </location>
</feature>
<dbReference type="InterPro" id="IPR005467">
    <property type="entry name" value="His_kinase_dom"/>
</dbReference>
<keyword evidence="8" id="KW-0547">Nucleotide-binding</keyword>
<dbReference type="SMART" id="SM00304">
    <property type="entry name" value="HAMP"/>
    <property type="match status" value="1"/>
</dbReference>
<evidence type="ECO:0000256" key="15">
    <source>
        <dbReference type="SAM" id="MobiDB-lite"/>
    </source>
</evidence>
<dbReference type="CDD" id="cd00075">
    <property type="entry name" value="HATPase"/>
    <property type="match status" value="1"/>
</dbReference>
<dbReference type="Proteomes" id="UP000067708">
    <property type="component" value="Chromosome"/>
</dbReference>
<protein>
    <recommendedName>
        <fullName evidence="14">Sensor histidine kinase MtrB</fullName>
        <ecNumber evidence="3">2.7.13.3</ecNumber>
    </recommendedName>
</protein>
<dbReference type="InterPro" id="IPR050398">
    <property type="entry name" value="HssS/ArlS-like"/>
</dbReference>
<dbReference type="SUPFAM" id="SSF158472">
    <property type="entry name" value="HAMP domain-like"/>
    <property type="match status" value="1"/>
</dbReference>
<dbReference type="Gene3D" id="1.10.287.130">
    <property type="match status" value="1"/>
</dbReference>
<sequence length="533" mass="57831">MKLRAAIDWALGLFRRFLQVRAVFTTVVLSGIALLIVGGFLSYSIGNGLYQTRVTQILSESERGVVEVQNTFSASTVTDEIALQTLLNSVVPSLESSGTIDSRKIALLRTPGQVGAQILQSPISADLDTAVIPADLKTQVRASSGKLTYQSVGLTQPNGSVHPGIVVGSPIEIPLAGKYELYLVFDLNGEQQTLDFVQSILFWGMLILLFMIGTVSFFVTNWLVKPVQVAAEVSEEIAEGALDRRLTERGEDVIAILARSFNRMADSLQKQITKLASVSKMQQRFVSDVSHELRTPLTTIKLAGDIIFASREKLEPAAKRSAELMHDQIERFEVLLNDLLEISRYDAGAVAADFEIQDVNGVVGSAIAGLEPLAQSRGSVIEVDIPSGPVDAEIDGRRIERLIRNLLANAIEHGESRPIGVAVGMSDSAVAISVTDSGIGMSRAEVDRVFDRFWRADPARKRTTGGTGLGLAISLEDTHLHGGWLQVWAKPNEGASFRLTLPRRQGMVFTQSPLPLPPAKKLKKSRQAGANNE</sequence>
<feature type="region of interest" description="Disordered" evidence="15">
    <location>
        <begin position="512"/>
        <end position="533"/>
    </location>
</feature>
<comment type="catalytic activity">
    <reaction evidence="1">
        <text>ATP + protein L-histidine = ADP + protein N-phospho-L-histidine.</text>
        <dbReference type="EC" id="2.7.13.3"/>
    </reaction>
</comment>
<evidence type="ECO:0000256" key="12">
    <source>
        <dbReference type="ARBA" id="ARBA00023012"/>
    </source>
</evidence>
<accession>A0A060JMU5</accession>
<dbReference type="PANTHER" id="PTHR45528:SF1">
    <property type="entry name" value="SENSOR HISTIDINE KINASE CPXA"/>
    <property type="match status" value="1"/>
</dbReference>
<gene>
    <name evidence="19" type="ORF">Rhola_00011150</name>
</gene>
<feature type="transmembrane region" description="Helical" evidence="16">
    <location>
        <begin position="200"/>
        <end position="224"/>
    </location>
</feature>
<dbReference type="AlphaFoldDB" id="A0A060JMU5"/>
<dbReference type="NCBIfam" id="NF040691">
    <property type="entry name" value="MtrAB_MtrB"/>
    <property type="match status" value="1"/>
</dbReference>
<dbReference type="GO" id="GO:0005886">
    <property type="term" value="C:plasma membrane"/>
    <property type="evidence" value="ECO:0007669"/>
    <property type="project" value="UniProtKB-SubCell"/>
</dbReference>
<evidence type="ECO:0000256" key="2">
    <source>
        <dbReference type="ARBA" id="ARBA00004651"/>
    </source>
</evidence>
<evidence type="ECO:0000313" key="20">
    <source>
        <dbReference type="Proteomes" id="UP000067708"/>
    </source>
</evidence>
<dbReference type="PATRIC" id="fig|529884.3.peg.1072"/>
<keyword evidence="4" id="KW-1003">Cell membrane</keyword>
<dbReference type="InterPro" id="IPR036890">
    <property type="entry name" value="HATPase_C_sf"/>
</dbReference>
<keyword evidence="10" id="KW-0067">ATP-binding</keyword>
<keyword evidence="12" id="KW-0902">Two-component regulatory system</keyword>
<evidence type="ECO:0000256" key="7">
    <source>
        <dbReference type="ARBA" id="ARBA00022692"/>
    </source>
</evidence>
<evidence type="ECO:0000256" key="16">
    <source>
        <dbReference type="SAM" id="Phobius"/>
    </source>
</evidence>
<evidence type="ECO:0000256" key="1">
    <source>
        <dbReference type="ARBA" id="ARBA00000085"/>
    </source>
</evidence>
<proteinExistence type="predicted"/>
<evidence type="ECO:0000256" key="6">
    <source>
        <dbReference type="ARBA" id="ARBA00022679"/>
    </source>
</evidence>
<evidence type="ECO:0000259" key="18">
    <source>
        <dbReference type="PROSITE" id="PS50885"/>
    </source>
</evidence>
<keyword evidence="20" id="KW-1185">Reference proteome</keyword>
<dbReference type="KEGG" id="rla:Rhola_00011150"/>
<dbReference type="PRINTS" id="PR00344">
    <property type="entry name" value="BCTRLSENSOR"/>
</dbReference>
<evidence type="ECO:0000256" key="9">
    <source>
        <dbReference type="ARBA" id="ARBA00022777"/>
    </source>
</evidence>
<keyword evidence="9 19" id="KW-0418">Kinase</keyword>
<dbReference type="RefSeq" id="WP_051636320.1">
    <property type="nucleotide sequence ID" value="NZ_AP026911.1"/>
</dbReference>
<dbReference type="PANTHER" id="PTHR45528">
    <property type="entry name" value="SENSOR HISTIDINE KINASE CPXA"/>
    <property type="match status" value="1"/>
</dbReference>
<dbReference type="InterPro" id="IPR004358">
    <property type="entry name" value="Sig_transdc_His_kin-like_C"/>
</dbReference>
<dbReference type="SMART" id="SM00387">
    <property type="entry name" value="HATPase_c"/>
    <property type="match status" value="1"/>
</dbReference>
<evidence type="ECO:0000256" key="8">
    <source>
        <dbReference type="ARBA" id="ARBA00022741"/>
    </source>
</evidence>
<evidence type="ECO:0000313" key="19">
    <source>
        <dbReference type="EMBL" id="AIC47908.1"/>
    </source>
</evidence>
<feature type="transmembrane region" description="Helical" evidence="16">
    <location>
        <begin position="20"/>
        <end position="43"/>
    </location>
</feature>